<evidence type="ECO:0000313" key="1">
    <source>
        <dbReference type="EMBL" id="JAH54827.1"/>
    </source>
</evidence>
<proteinExistence type="predicted"/>
<organism evidence="1">
    <name type="scientific">Anguilla anguilla</name>
    <name type="common">European freshwater eel</name>
    <name type="synonym">Muraena anguilla</name>
    <dbReference type="NCBI Taxonomy" id="7936"/>
    <lineage>
        <taxon>Eukaryota</taxon>
        <taxon>Metazoa</taxon>
        <taxon>Chordata</taxon>
        <taxon>Craniata</taxon>
        <taxon>Vertebrata</taxon>
        <taxon>Euteleostomi</taxon>
        <taxon>Actinopterygii</taxon>
        <taxon>Neopterygii</taxon>
        <taxon>Teleostei</taxon>
        <taxon>Anguilliformes</taxon>
        <taxon>Anguillidae</taxon>
        <taxon>Anguilla</taxon>
    </lineage>
</organism>
<sequence length="9" mass="971">MLSTCNCLS</sequence>
<reference evidence="1" key="2">
    <citation type="journal article" date="2015" name="Fish Shellfish Immunol.">
        <title>Early steps in the European eel (Anguilla anguilla)-Vibrio vulnificus interaction in the gills: Role of the RtxA13 toxin.</title>
        <authorList>
            <person name="Callol A."/>
            <person name="Pajuelo D."/>
            <person name="Ebbesson L."/>
            <person name="Teles M."/>
            <person name="MacKenzie S."/>
            <person name="Amaro C."/>
        </authorList>
    </citation>
    <scope>NUCLEOTIDE SEQUENCE</scope>
</reference>
<accession>A0A0E9TN08</accession>
<protein>
    <submittedName>
        <fullName evidence="1">Uncharacterized protein</fullName>
    </submittedName>
</protein>
<dbReference type="EMBL" id="GBXM01053750">
    <property type="protein sequence ID" value="JAH54827.1"/>
    <property type="molecule type" value="Transcribed_RNA"/>
</dbReference>
<reference evidence="1" key="1">
    <citation type="submission" date="2014-11" db="EMBL/GenBank/DDBJ databases">
        <authorList>
            <person name="Amaro Gonzalez C."/>
        </authorList>
    </citation>
    <scope>NUCLEOTIDE SEQUENCE</scope>
</reference>
<name>A0A0E9TN08_ANGAN</name>